<dbReference type="NCBIfam" id="TIGR04131">
    <property type="entry name" value="Bac_Flav_CTERM"/>
    <property type="match status" value="1"/>
</dbReference>
<evidence type="ECO:0000259" key="1">
    <source>
        <dbReference type="PROSITE" id="PS50093"/>
    </source>
</evidence>
<keyword evidence="3" id="KW-1185">Reference proteome</keyword>
<name>A0ABW2ZIE3_9SPHI</name>
<dbReference type="InterPro" id="IPR013783">
    <property type="entry name" value="Ig-like_fold"/>
</dbReference>
<dbReference type="EMBL" id="JBHTIA010000009">
    <property type="protein sequence ID" value="MFD0765943.1"/>
    <property type="molecule type" value="Genomic_DNA"/>
</dbReference>
<gene>
    <name evidence="2" type="ORF">ACFQZI_13860</name>
</gene>
<dbReference type="Gene3D" id="2.60.40.10">
    <property type="entry name" value="Immunoglobulins"/>
    <property type="match status" value="1"/>
</dbReference>
<sequence>MLIKRLAILLTFILLLAKLNSFAYTIPLTVNKSALPADSSTFKPLKKIVPNANIFGRVLATSCYDINWATWPSQSNVSSLTGTITDTDGSQIGITMSANYNFGTTPSIYTFSNFNGYPSTIPNSTVPKTEWTAGANGSTDMCFSKKVTNPVLLLSSLGNSQGLSARLSFSVPYVVLYDGGHMVYNNSTSLTGTEGYAIIMFPGDFTCVNIQSSTPENYTNLTWGIRPQPFAINITDGSNTCSGATVTATGGVTYKWDGGDTPNQATNTFHQSGTYVVTVTNASGCVTSASKKVVLGGGAIPGIASFTIPEQNGPAVIDHNNKTIALTVPPGTDRFALRPTVTTTAGATVTPVSGTLVNFNSPVDYIVSNGCTQVTYKVTVSLDNKVTNIGACPGDVVSLTGDILPTPADNYTWQMMSAGVWVNAAGAIDQVNYTTTAQANLTGANTIITYRRAITQAGITTYDSYYQLTVAPSTDQNIISVDKQVACGTGVVLYMFTGNRPIGYTPATTYTWQRSTDGVNFQDYVNITSENWFLQEQINTKTWFRRASVTGACRAYSNVVTIDYIPGLGPASVGPPVTLCNVTSYTLTGNTPAADEMGTWSVVSASGYNPFTPTNIHDPNAHITGMPLNSQFDFTWTISKASCDKTSSASVFITNGINSTITDFNVPGQDGPAIINQANRTITLTISPKTNKAHLTPLIATSNGILSPVSGVEQDFTGTVTYRLTDACAFVDYKVTIINAVVSNLHACQSSTFNILLPGNNVAGVFQWQVYQGGIWQDIGTGATNNDYVAGYNNTATANTVVRSYRRRVINNAIAIYDSYTDVYFEPPVSNNQITADRQSVCAAGSNIVTLSGNIPTGGSGNITYQWRYSTDNVLWQNINNATQKDYQFNFISTSSMYYTRVARSNSCDEVSNSVKVDYVGPATVADAGNAQSVCGLTQLTLAANAPKPNEVGTWSVISPAGYNPFNTSNINNPHAIINGLPVDTDVELKWSITEGGCNQLSESFVTVHSTSKPLVSTGAEVTIDRGESITLAGSVLGGNFPYQWSPATGLSDPNILNPIASPIQTTIYTLTAFNGANCSATATVKVIVNNDLKIPNTITPNNDGINDEWVIKNIDDYKNVTVQIFDRIGRQVFNSVGYPKRWDATYNGEKLPAAVYYYIILLKDVKYKKAGWITVIY</sequence>
<evidence type="ECO:0000313" key="2">
    <source>
        <dbReference type="EMBL" id="MFD0765943.1"/>
    </source>
</evidence>
<organism evidence="2 3">
    <name type="scientific">Mucilaginibacter lutimaris</name>
    <dbReference type="NCBI Taxonomy" id="931629"/>
    <lineage>
        <taxon>Bacteria</taxon>
        <taxon>Pseudomonadati</taxon>
        <taxon>Bacteroidota</taxon>
        <taxon>Sphingobacteriia</taxon>
        <taxon>Sphingobacteriales</taxon>
        <taxon>Sphingobacteriaceae</taxon>
        <taxon>Mucilaginibacter</taxon>
    </lineage>
</organism>
<dbReference type="InterPro" id="IPR026341">
    <property type="entry name" value="T9SS_type_B"/>
</dbReference>
<comment type="caution">
    <text evidence="2">The sequence shown here is derived from an EMBL/GenBank/DDBJ whole genome shotgun (WGS) entry which is preliminary data.</text>
</comment>
<dbReference type="PROSITE" id="PS50093">
    <property type="entry name" value="PKD"/>
    <property type="match status" value="1"/>
</dbReference>
<evidence type="ECO:0000313" key="3">
    <source>
        <dbReference type="Proteomes" id="UP001597073"/>
    </source>
</evidence>
<feature type="domain" description="PKD" evidence="1">
    <location>
        <begin position="252"/>
        <end position="280"/>
    </location>
</feature>
<dbReference type="Pfam" id="PF13585">
    <property type="entry name" value="CHU_C"/>
    <property type="match status" value="1"/>
</dbReference>
<dbReference type="Gene3D" id="2.60.40.2340">
    <property type="match status" value="2"/>
</dbReference>
<reference evidence="3" key="1">
    <citation type="journal article" date="2019" name="Int. J. Syst. Evol. Microbiol.">
        <title>The Global Catalogue of Microorganisms (GCM) 10K type strain sequencing project: providing services to taxonomists for standard genome sequencing and annotation.</title>
        <authorList>
            <consortium name="The Broad Institute Genomics Platform"/>
            <consortium name="The Broad Institute Genome Sequencing Center for Infectious Disease"/>
            <person name="Wu L."/>
            <person name="Ma J."/>
        </authorList>
    </citation>
    <scope>NUCLEOTIDE SEQUENCE [LARGE SCALE GENOMIC DNA]</scope>
    <source>
        <strain evidence="3">CCUG 60742</strain>
    </source>
</reference>
<proteinExistence type="predicted"/>
<dbReference type="RefSeq" id="WP_377143401.1">
    <property type="nucleotide sequence ID" value="NZ_JBHTIA010000009.1"/>
</dbReference>
<dbReference type="Proteomes" id="UP001597073">
    <property type="component" value="Unassembled WGS sequence"/>
</dbReference>
<accession>A0ABW2ZIE3</accession>
<dbReference type="InterPro" id="IPR000601">
    <property type="entry name" value="PKD_dom"/>
</dbReference>
<protein>
    <submittedName>
        <fullName evidence="2">Gliding motility-associated C-terminal domain-containing protein</fullName>
    </submittedName>
</protein>